<dbReference type="Pfam" id="PF04828">
    <property type="entry name" value="GFA"/>
    <property type="match status" value="1"/>
</dbReference>
<dbReference type="Proteomes" id="UP000254266">
    <property type="component" value="Unassembled WGS sequence"/>
</dbReference>
<keyword evidence="2" id="KW-0479">Metal-binding</keyword>
<evidence type="ECO:0000259" key="5">
    <source>
        <dbReference type="PROSITE" id="PS51891"/>
    </source>
</evidence>
<reference evidence="6 7" key="1">
    <citation type="journal article" date="2018" name="ISME J.">
        <title>Endosymbiont genomes yield clues of tubeworm success.</title>
        <authorList>
            <person name="Li Y."/>
            <person name="Liles M.R."/>
            <person name="Halanych K.M."/>
        </authorList>
    </citation>
    <scope>NUCLEOTIDE SEQUENCE [LARGE SCALE GENOMIC DNA]</scope>
    <source>
        <strain evidence="6">A1464</strain>
    </source>
</reference>
<dbReference type="AlphaFoldDB" id="A0A370DEN5"/>
<feature type="domain" description="CENP-V/GFA" evidence="5">
    <location>
        <begin position="4"/>
        <end position="119"/>
    </location>
</feature>
<evidence type="ECO:0000256" key="4">
    <source>
        <dbReference type="ARBA" id="ARBA00023239"/>
    </source>
</evidence>
<organism evidence="6 7">
    <name type="scientific">endosymbiont of Galathealinum brachiosum</name>
    <dbReference type="NCBI Taxonomy" id="2200906"/>
    <lineage>
        <taxon>Bacteria</taxon>
        <taxon>Pseudomonadati</taxon>
        <taxon>Pseudomonadota</taxon>
        <taxon>Gammaproteobacteria</taxon>
        <taxon>sulfur-oxidizing symbionts</taxon>
    </lineage>
</organism>
<keyword evidence="7" id="KW-1185">Reference proteome</keyword>
<dbReference type="Gene3D" id="3.90.1590.10">
    <property type="entry name" value="glutathione-dependent formaldehyde- activating enzyme (gfa)"/>
    <property type="match status" value="1"/>
</dbReference>
<proteinExistence type="inferred from homology"/>
<dbReference type="GO" id="GO:0016846">
    <property type="term" value="F:carbon-sulfur lyase activity"/>
    <property type="evidence" value="ECO:0007669"/>
    <property type="project" value="InterPro"/>
</dbReference>
<evidence type="ECO:0000256" key="2">
    <source>
        <dbReference type="ARBA" id="ARBA00022723"/>
    </source>
</evidence>
<evidence type="ECO:0000256" key="1">
    <source>
        <dbReference type="ARBA" id="ARBA00005495"/>
    </source>
</evidence>
<name>A0A370DEN5_9GAMM</name>
<dbReference type="GO" id="GO:0046872">
    <property type="term" value="F:metal ion binding"/>
    <property type="evidence" value="ECO:0007669"/>
    <property type="project" value="UniProtKB-KW"/>
</dbReference>
<evidence type="ECO:0000313" key="6">
    <source>
        <dbReference type="EMBL" id="RDH82834.1"/>
    </source>
</evidence>
<dbReference type="PANTHER" id="PTHR33337">
    <property type="entry name" value="GFA DOMAIN-CONTAINING PROTEIN"/>
    <property type="match status" value="1"/>
</dbReference>
<dbReference type="EMBL" id="QFXC01000011">
    <property type="protein sequence ID" value="RDH82834.1"/>
    <property type="molecule type" value="Genomic_DNA"/>
</dbReference>
<accession>A0A370DEN5</accession>
<gene>
    <name evidence="6" type="ORF">DIZ80_11215</name>
</gene>
<dbReference type="InterPro" id="IPR011057">
    <property type="entry name" value="Mss4-like_sf"/>
</dbReference>
<comment type="caution">
    <text evidence="6">The sequence shown here is derived from an EMBL/GenBank/DDBJ whole genome shotgun (WGS) entry which is preliminary data.</text>
</comment>
<keyword evidence="4" id="KW-0456">Lyase</keyword>
<dbReference type="InterPro" id="IPR006913">
    <property type="entry name" value="CENP-V/GFA"/>
</dbReference>
<sequence length="143" mass="16602">MKEYQAHCQCGAIEIKIQNSPIVHATCHCEDCRDLLDIPFHAVTAWNKDDVLIVKGEEDLAIYKHPSLDMTRCFCKKCGETVFNTNVMDWRVVSQFLISKCNNNEIPEHLKSDMHFFYEQRVVNVIDDLPKFLRGTDGPLYEH</sequence>
<protein>
    <submittedName>
        <fullName evidence="6">Aldehyde-activating protein</fullName>
    </submittedName>
</protein>
<evidence type="ECO:0000313" key="7">
    <source>
        <dbReference type="Proteomes" id="UP000254266"/>
    </source>
</evidence>
<comment type="similarity">
    <text evidence="1">Belongs to the Gfa family.</text>
</comment>
<keyword evidence="3" id="KW-0862">Zinc</keyword>
<dbReference type="PANTHER" id="PTHR33337:SF40">
    <property type="entry name" value="CENP-V_GFA DOMAIN-CONTAINING PROTEIN-RELATED"/>
    <property type="match status" value="1"/>
</dbReference>
<evidence type="ECO:0000256" key="3">
    <source>
        <dbReference type="ARBA" id="ARBA00022833"/>
    </source>
</evidence>
<dbReference type="PROSITE" id="PS51891">
    <property type="entry name" value="CENP_V_GFA"/>
    <property type="match status" value="1"/>
</dbReference>
<dbReference type="SUPFAM" id="SSF51316">
    <property type="entry name" value="Mss4-like"/>
    <property type="match status" value="1"/>
</dbReference>